<evidence type="ECO:0000256" key="7">
    <source>
        <dbReference type="ARBA" id="ARBA00023211"/>
    </source>
</evidence>
<dbReference type="OrthoDB" id="76364at2759"/>
<dbReference type="EC" id="3.1.4.1" evidence="8"/>
<keyword evidence="6 8" id="KW-0460">Magnesium</keyword>
<evidence type="ECO:0000256" key="6">
    <source>
        <dbReference type="ARBA" id="ARBA00022842"/>
    </source>
</evidence>
<comment type="cofactor">
    <cofactor evidence="8">
        <name>Mg(2+)</name>
        <dbReference type="ChEBI" id="CHEBI:18420"/>
    </cofactor>
    <cofactor evidence="8">
        <name>Mn(2+)</name>
        <dbReference type="ChEBI" id="CHEBI:29035"/>
    </cofactor>
</comment>
<dbReference type="Pfam" id="PF08774">
    <property type="entry name" value="VRR_NUC"/>
    <property type="match status" value="1"/>
</dbReference>
<keyword evidence="3 8" id="KW-0540">Nuclease</keyword>
<comment type="catalytic activity">
    <reaction evidence="1 8">
        <text>Hydrolytically removes 5'-nucleotides successively from the 3'-hydroxy termini of 3'-hydroxy-terminated oligonucleotides.</text>
        <dbReference type="EC" id="3.1.4.1"/>
    </reaction>
</comment>
<dbReference type="GO" id="GO:0004528">
    <property type="term" value="F:phosphodiesterase I activity"/>
    <property type="evidence" value="ECO:0007669"/>
    <property type="project" value="UniProtKB-EC"/>
</dbReference>
<sequence length="777" mass="90981">MLSLMDAFATQKRGLPCKKCGALVPVHYIQRHKGECFSNFDRNNGDDSDIEVMDVVMNLAVKQGSQGASKSQSQEVKATLIKTSPGTLKRPPPVYYRAEINNMSPEETYRKCVDMLSLPVDLQKVHYSVRLFKHICNTVLQHQLTDEPCCSFWAPFLSSLFTFLRLEGNEEGDDKDVALWLCQNGRRWHVPSRLSIRNREHYKMDKIFRRLYEQGLLISLEEEQDVDLRGVIDVLCAEELKKFCQKMKLNKMKNKSEEEKSRIIEELRSRPRIDGSNVEESAFKAIRSIVGPIYRLDLLFYQFVISFCTVYSPFTMDAHRLFDDEQLVLIRDLLYELYKVEGETESFMYSHKQVNRIKGVYRDFNDFMMYISLKMKEMDCAALHRRKKHEQICNGIEMSAGELKKFLKDEDGLLSFYKNVPGFLLKYTCPAILIRIMMHGIEAAQKLKRYDYACDAIAFLLLNSDLDRFYSNRKGFLIDRLVLNLQSHLKNNEYSFKFCSFYVKDDRILKRYTLQLQDRAIRLAKTLKIEFRPVIELLEPEIIEISATTLSKDLGNGRINMFMNNTGDNMDYCSVEQIALMDMVNNQGYEDGFHIEGGVWHTLYGLACFDIIFENGIYNAWVSELQTRPMDQNSQLFYTNRKDLFEKRFNEIENDRDRLCEIIKQNFELYMGTRSADIDWNTFNMDDNRLWDILECVDLQMLTNLFRRFAADYRNSRSGLPDLTVWNKTEKRMAVVEVKGPGDKLSTKQRLWLDFFVRNSTRAVVCRVSSRSARQIT</sequence>
<dbReference type="CDD" id="cd22326">
    <property type="entry name" value="FAN1-like"/>
    <property type="match status" value="1"/>
</dbReference>
<evidence type="ECO:0000256" key="5">
    <source>
        <dbReference type="ARBA" id="ARBA00022801"/>
    </source>
</evidence>
<dbReference type="InterPro" id="IPR014883">
    <property type="entry name" value="VRR_NUC"/>
</dbReference>
<protein>
    <recommendedName>
        <fullName evidence="8">Fanconi-associated nuclease</fullName>
        <ecNumber evidence="8">3.1.4.1</ecNumber>
    </recommendedName>
</protein>
<keyword evidence="8" id="KW-0539">Nucleus</keyword>
<dbReference type="Proteomes" id="UP000783686">
    <property type="component" value="Unassembled WGS sequence"/>
</dbReference>
<dbReference type="EMBL" id="CAJFDH010000005">
    <property type="protein sequence ID" value="CAD5222865.1"/>
    <property type="molecule type" value="Genomic_DNA"/>
</dbReference>
<keyword evidence="4 8" id="KW-0479">Metal-binding</keyword>
<comment type="subcellular location">
    <subcellularLocation>
        <location evidence="8">Nucleus</location>
    </subcellularLocation>
</comment>
<dbReference type="GO" id="GO:0008409">
    <property type="term" value="F:5'-3' exonuclease activity"/>
    <property type="evidence" value="ECO:0007669"/>
    <property type="project" value="TreeGrafter"/>
</dbReference>
<accession>A0A811L439</accession>
<dbReference type="GO" id="GO:0017108">
    <property type="term" value="F:5'-flap endonuclease activity"/>
    <property type="evidence" value="ECO:0007669"/>
    <property type="project" value="TreeGrafter"/>
</dbReference>
<keyword evidence="8" id="KW-0234">DNA repair</keyword>
<dbReference type="GO" id="GO:0070336">
    <property type="term" value="F:flap-structured DNA binding"/>
    <property type="evidence" value="ECO:0007669"/>
    <property type="project" value="TreeGrafter"/>
</dbReference>
<evidence type="ECO:0000256" key="8">
    <source>
        <dbReference type="RuleBase" id="RU365033"/>
    </source>
</evidence>
<dbReference type="InterPro" id="IPR033315">
    <property type="entry name" value="Fan1-like"/>
</dbReference>
<evidence type="ECO:0000256" key="3">
    <source>
        <dbReference type="ARBA" id="ARBA00022722"/>
    </source>
</evidence>
<evidence type="ECO:0000313" key="11">
    <source>
        <dbReference type="Proteomes" id="UP000614601"/>
    </source>
</evidence>
<organism evidence="10 11">
    <name type="scientific">Bursaphelenchus okinawaensis</name>
    <dbReference type="NCBI Taxonomy" id="465554"/>
    <lineage>
        <taxon>Eukaryota</taxon>
        <taxon>Metazoa</taxon>
        <taxon>Ecdysozoa</taxon>
        <taxon>Nematoda</taxon>
        <taxon>Chromadorea</taxon>
        <taxon>Rhabditida</taxon>
        <taxon>Tylenchina</taxon>
        <taxon>Tylenchomorpha</taxon>
        <taxon>Aphelenchoidea</taxon>
        <taxon>Aphelenchoididae</taxon>
        <taxon>Bursaphelenchus</taxon>
    </lineage>
</organism>
<gene>
    <name evidence="10" type="ORF">BOKJ2_LOCUS9857</name>
</gene>
<keyword evidence="7 8" id="KW-0464">Manganese</keyword>
<reference evidence="10" key="1">
    <citation type="submission" date="2020-09" db="EMBL/GenBank/DDBJ databases">
        <authorList>
            <person name="Kikuchi T."/>
        </authorList>
    </citation>
    <scope>NUCLEOTIDE SEQUENCE</scope>
    <source>
        <strain evidence="10">SH1</strain>
    </source>
</reference>
<dbReference type="GO" id="GO:0036297">
    <property type="term" value="P:interstrand cross-link repair"/>
    <property type="evidence" value="ECO:0007669"/>
    <property type="project" value="InterPro"/>
</dbReference>
<feature type="domain" description="VRR-NUC" evidence="9">
    <location>
        <begin position="654"/>
        <end position="770"/>
    </location>
</feature>
<keyword evidence="11" id="KW-1185">Reference proteome</keyword>
<dbReference type="Pfam" id="PF21170">
    <property type="entry name" value="FAN1_TPR"/>
    <property type="match status" value="1"/>
</dbReference>
<name>A0A811L439_9BILA</name>
<dbReference type="AlphaFoldDB" id="A0A811L439"/>
<evidence type="ECO:0000259" key="9">
    <source>
        <dbReference type="SMART" id="SM00990"/>
    </source>
</evidence>
<keyword evidence="8" id="KW-0227">DNA damage</keyword>
<dbReference type="InterPro" id="IPR049132">
    <property type="entry name" value="FAN1-like_euk"/>
</dbReference>
<dbReference type="GO" id="GO:0046872">
    <property type="term" value="F:metal ion binding"/>
    <property type="evidence" value="ECO:0007669"/>
    <property type="project" value="UniProtKB-KW"/>
</dbReference>
<evidence type="ECO:0000256" key="2">
    <source>
        <dbReference type="ARBA" id="ARBA00005533"/>
    </source>
</evidence>
<proteinExistence type="inferred from homology"/>
<dbReference type="GO" id="GO:0005634">
    <property type="term" value="C:nucleus"/>
    <property type="evidence" value="ECO:0007669"/>
    <property type="project" value="UniProtKB-SubCell"/>
</dbReference>
<evidence type="ECO:0000313" key="10">
    <source>
        <dbReference type="EMBL" id="CAD5222865.1"/>
    </source>
</evidence>
<dbReference type="InterPro" id="IPR011856">
    <property type="entry name" value="tRNA_endonuc-like_dom_sf"/>
</dbReference>
<evidence type="ECO:0000256" key="4">
    <source>
        <dbReference type="ARBA" id="ARBA00022723"/>
    </source>
</evidence>
<dbReference type="InterPro" id="IPR049126">
    <property type="entry name" value="FAN1-like_TPR"/>
</dbReference>
<dbReference type="PANTHER" id="PTHR15749">
    <property type="entry name" value="FANCONI-ASSOCIATED NUCLEASE 1"/>
    <property type="match status" value="1"/>
</dbReference>
<dbReference type="Gene3D" id="3.40.1350.10">
    <property type="match status" value="1"/>
</dbReference>
<dbReference type="PANTHER" id="PTHR15749:SF4">
    <property type="entry name" value="FANCONI-ASSOCIATED NUCLEASE 1"/>
    <property type="match status" value="1"/>
</dbReference>
<comment type="caution">
    <text evidence="10">The sequence shown here is derived from an EMBL/GenBank/DDBJ whole genome shotgun (WGS) entry which is preliminary data.</text>
</comment>
<dbReference type="SMART" id="SM00990">
    <property type="entry name" value="VRR_NUC"/>
    <property type="match status" value="1"/>
</dbReference>
<dbReference type="EMBL" id="CAJFCW020000005">
    <property type="protein sequence ID" value="CAG9116927.1"/>
    <property type="molecule type" value="Genomic_DNA"/>
</dbReference>
<comment type="similarity">
    <text evidence="2 8">Belongs to the FAN1 family.</text>
</comment>
<keyword evidence="5 8" id="KW-0378">Hydrolase</keyword>
<comment type="function">
    <text evidence="8">Nuclease required for the repair of DNA interstrand cross-links (ICL). Acts as a 5'-3' exonuclease that anchors at a cut end of DNA and cleaves DNA successively at every third nucleotide, allowing to excise an ICL from one strand through flanking incisions.</text>
</comment>
<dbReference type="Proteomes" id="UP000614601">
    <property type="component" value="Unassembled WGS sequence"/>
</dbReference>
<evidence type="ECO:0000256" key="1">
    <source>
        <dbReference type="ARBA" id="ARBA00000983"/>
    </source>
</evidence>